<evidence type="ECO:0000313" key="2">
    <source>
        <dbReference type="Proteomes" id="UP000827986"/>
    </source>
</evidence>
<accession>A0A9D3WS85</accession>
<gene>
    <name evidence="1" type="ORF">KIL84_016188</name>
</gene>
<keyword evidence="2" id="KW-1185">Reference proteome</keyword>
<organism evidence="1 2">
    <name type="scientific">Mauremys mutica</name>
    <name type="common">yellowpond turtle</name>
    <dbReference type="NCBI Taxonomy" id="74926"/>
    <lineage>
        <taxon>Eukaryota</taxon>
        <taxon>Metazoa</taxon>
        <taxon>Chordata</taxon>
        <taxon>Craniata</taxon>
        <taxon>Vertebrata</taxon>
        <taxon>Euteleostomi</taxon>
        <taxon>Archelosauria</taxon>
        <taxon>Testudinata</taxon>
        <taxon>Testudines</taxon>
        <taxon>Cryptodira</taxon>
        <taxon>Durocryptodira</taxon>
        <taxon>Testudinoidea</taxon>
        <taxon>Geoemydidae</taxon>
        <taxon>Geoemydinae</taxon>
        <taxon>Mauremys</taxon>
    </lineage>
</organism>
<sequence>PSERNGNKLLLTTSNTELRSGKICRVVVQAGAGSIERHISLQKRLFQKDTAHSQAWRITAVLLEHLR</sequence>
<name>A0A9D3WS85_9SAUR</name>
<protein>
    <submittedName>
        <fullName evidence="1">Uncharacterized protein</fullName>
    </submittedName>
</protein>
<evidence type="ECO:0000313" key="1">
    <source>
        <dbReference type="EMBL" id="KAH1167016.1"/>
    </source>
</evidence>
<proteinExistence type="predicted"/>
<dbReference type="Proteomes" id="UP000827986">
    <property type="component" value="Unassembled WGS sequence"/>
</dbReference>
<reference evidence="1" key="1">
    <citation type="submission" date="2021-09" db="EMBL/GenBank/DDBJ databases">
        <title>The genome of Mauremys mutica provides insights into the evolution of semi-aquatic lifestyle.</title>
        <authorList>
            <person name="Gong S."/>
            <person name="Gao Y."/>
        </authorList>
    </citation>
    <scope>NUCLEOTIDE SEQUENCE</scope>
    <source>
        <strain evidence="1">MM-2020</strain>
        <tissue evidence="1">Muscle</tissue>
    </source>
</reference>
<dbReference type="AlphaFoldDB" id="A0A9D3WS85"/>
<dbReference type="EMBL" id="JAHDVG010000487">
    <property type="protein sequence ID" value="KAH1167016.1"/>
    <property type="molecule type" value="Genomic_DNA"/>
</dbReference>
<comment type="caution">
    <text evidence="1">The sequence shown here is derived from an EMBL/GenBank/DDBJ whole genome shotgun (WGS) entry which is preliminary data.</text>
</comment>
<feature type="non-terminal residue" evidence="1">
    <location>
        <position position="1"/>
    </location>
</feature>